<keyword evidence="18" id="KW-1185">Reference proteome</keyword>
<keyword evidence="11" id="KW-0675">Receptor</keyword>
<feature type="region of interest" description="Disordered" evidence="14">
    <location>
        <begin position="808"/>
        <end position="835"/>
    </location>
</feature>
<keyword evidence="3" id="KW-0399">Innate immunity</keyword>
<keyword evidence="6" id="KW-0732">Signal</keyword>
<dbReference type="Gene3D" id="3.80.10.10">
    <property type="entry name" value="Ribonuclease Inhibitor"/>
    <property type="match status" value="2"/>
</dbReference>
<dbReference type="InterPro" id="IPR001611">
    <property type="entry name" value="Leu-rich_rpt"/>
</dbReference>
<dbReference type="SMART" id="SM00364">
    <property type="entry name" value="LRR_BAC"/>
    <property type="match status" value="7"/>
</dbReference>
<feature type="domain" description="TIR" evidence="16">
    <location>
        <begin position="586"/>
        <end position="727"/>
    </location>
</feature>
<feature type="transmembrane region" description="Helical" evidence="15">
    <location>
        <begin position="1582"/>
        <end position="1604"/>
    </location>
</feature>
<keyword evidence="8" id="KW-0391">Immunity</keyword>
<dbReference type="GO" id="GO:0006954">
    <property type="term" value="P:inflammatory response"/>
    <property type="evidence" value="ECO:0007669"/>
    <property type="project" value="UniProtKB-KW"/>
</dbReference>
<evidence type="ECO:0000256" key="8">
    <source>
        <dbReference type="ARBA" id="ARBA00022859"/>
    </source>
</evidence>
<dbReference type="InterPro" id="IPR000483">
    <property type="entry name" value="Cys-rich_flank_reg_C"/>
</dbReference>
<dbReference type="Pfam" id="PF13855">
    <property type="entry name" value="LRR_8"/>
    <property type="match status" value="1"/>
</dbReference>
<name>A0A8X8BN18_POLSE</name>
<dbReference type="Proteomes" id="UP000886611">
    <property type="component" value="Unassembled WGS sequence"/>
</dbReference>
<feature type="non-terminal residue" evidence="17">
    <location>
        <position position="1"/>
    </location>
</feature>
<dbReference type="InterPro" id="IPR032675">
    <property type="entry name" value="LRR_dom_sf"/>
</dbReference>
<evidence type="ECO:0000313" key="17">
    <source>
        <dbReference type="EMBL" id="KAG2460302.1"/>
    </source>
</evidence>
<keyword evidence="5 15" id="KW-0812">Transmembrane</keyword>
<feature type="domain" description="TIR" evidence="16">
    <location>
        <begin position="1637"/>
        <end position="1778"/>
    </location>
</feature>
<evidence type="ECO:0000313" key="18">
    <source>
        <dbReference type="Proteomes" id="UP000886611"/>
    </source>
</evidence>
<evidence type="ECO:0000256" key="10">
    <source>
        <dbReference type="ARBA" id="ARBA00023136"/>
    </source>
</evidence>
<sequence>MIENGDMIGLPKLCVLKLSHNGLMRISSSTFLNNTELQVLDLSYNALDIIPNLGSPTFISLDLSGNLYENYTLGSSFKKMTSLQFLALGSHKARFIKTSDFLPLGHGNLKHLYLGDGIDLVQYENGSIAQLVNLKEITLVMSFCEKFHFFGAILRDLDETGCQQINLVKFIPKQCNVSVDPFVELKNKRTSVNLLFADTWFSSSVMTKLIWNVAQSPLQMLNLSNITFSQDSSDGVQFHGVPGFNQTSLRMVIIENVLHYQYNYPNFNISVSFFYNIVYMKFSGTGMNIFPCDLISSLPALEVLDLSNNLLNEDGFWWSLCTFTHVFPSLKQLYLNNNRFINLASISKNAHVIKGLQVLDLASNSLALQGKCSWPSHLTNLSLSNNNLGNSVFSCLSPYLKSLNLSKMGITYITYEVLAQLPNITHLYLSSNNINSLPGDLRAPYLQVLHVDQNIISVISMYVLQGIPNLEQFNAGNNPFSCKCESFWFVKYFNKTLLLDWPQSYKCGFPTEMAGKLLEEYRPSEVTCEIWIQVLIAVPLTCIFAVAIGISFHMLDGIWYLKMLWVWMAVKRRSGETEKKLGSASFLYHAFISYSHHDLPWVESYLVPNLEEAGFKLCIHQRDFVPGDWIIDNIINCVENSYKTLFILSKNFVQSEWCNYELFFAQHRALSIQQDSLVFILLEPIPANSLPRKFLKLRSLLQKQTYLEWPGEGMKQQLFWASRDYLAPRRWPRCADPWGYERVIAVEETAKEEQLHLKKPQQQKCCLEACHCIGSRKKETAENRKSLPEAGEGLDNVCCIPANDWSEAGPTNFRPEPGQDPTEMGRKLHSTQPTRRTNKRTIIYIECRGCQGPQPGWDALEDWKWACAHLGSRGGRLPGGFGGHGFRAWKPYPVGARGHRQEVPSLGNPGEDKQGHPESFRENSWHFSHTGACQREIAGEHLELIRVQIKGTASLQLTARVGWKRTELGGEEWRWSEELSKALMISHLLCLELLVLLALGTQGNDQEGKTTTCNISRNLIKDLSNHNLKEVPKDLNPDTQYLDLSFNTIITIAKKDLASLSQLCVLQLSYNSLVTISMDAFENNTKLEMLNISHNFLDFIPHLAIPSLRVLDLSSNIYRNYTCGSSFKNMTHLNLLVLGSPEARSVALPDFVSLHHLNLAYMQLGDKAGLQLYEAGSFTQLPHLVEMTLVGPLCDKTGIFSSVLQDLDKINVQSLRLVKLIPKDCTVSTELFDILKDLKSLKNLSFIDCWFNSSVMTKLVFYVVQSPVQILTLSNMTYFEDTSEGLQFHGVPGLNQTIKLKGLVIENVLHYQYKFPVFNMSASHFFQLVYLKFSGTGMSILPCNLISSLPSMEILDVSNNLLTNYGFWWFNCSHIHKFPALKHLNLNRNRFKNLDFISEKIQLIKHIETLDLSFNSLLLSGKCSWPSTLTRISLSNNNLGNSVFSFLSPYFRSVNLTKTGITAIPFDVLSQMLNLTHLYLSSNSISTLPDNLLVPLLQVFHVDQNAINVIGSSALKGMPDLKELNAAHNPFSCKCELYWFVVTFDQSRLLHWPWEYTCQYPPDMVGKYLIEYKPGKVACETWIQALIGVIFLLGISLAIGVPFYKFDGLWYLKMLWVWIRVKIRSTKEAERLGNANFLYHAFISYSQHDFTWVENYLLPNLEKAGLKICIHQRDFVPGDWIIDNIINCVENSYKTLFVLSKNFVQSEWCNYELFFAQHRALSIQQDSLVFILLEPIPSDSLPKKFLKLRTLLQKQTYLEWPVEGRKKQVFWASLKRMLQQGSSYMQLRRTALELADCCSSLDTLI</sequence>
<dbReference type="InterPro" id="IPR000157">
    <property type="entry name" value="TIR_dom"/>
</dbReference>
<organism evidence="17 18">
    <name type="scientific">Polypterus senegalus</name>
    <name type="common">Senegal bichir</name>
    <dbReference type="NCBI Taxonomy" id="55291"/>
    <lineage>
        <taxon>Eukaryota</taxon>
        <taxon>Metazoa</taxon>
        <taxon>Chordata</taxon>
        <taxon>Craniata</taxon>
        <taxon>Vertebrata</taxon>
        <taxon>Euteleostomi</taxon>
        <taxon>Actinopterygii</taxon>
        <taxon>Polypteriformes</taxon>
        <taxon>Polypteridae</taxon>
        <taxon>Polypterus</taxon>
    </lineage>
</organism>
<dbReference type="PANTHER" id="PTHR24365:SF539">
    <property type="entry name" value="TOLL-LIKE RECEPTOR 1"/>
    <property type="match status" value="1"/>
</dbReference>
<evidence type="ECO:0000256" key="11">
    <source>
        <dbReference type="ARBA" id="ARBA00023170"/>
    </source>
</evidence>
<keyword evidence="13" id="KW-0395">Inflammatory response</keyword>
<evidence type="ECO:0000256" key="1">
    <source>
        <dbReference type="ARBA" id="ARBA00004479"/>
    </source>
</evidence>
<comment type="subcellular location">
    <subcellularLocation>
        <location evidence="1">Membrane</location>
        <topology evidence="1">Single-pass type I membrane protein</topology>
    </subcellularLocation>
</comment>
<dbReference type="Pfam" id="PF01582">
    <property type="entry name" value="TIR"/>
    <property type="match status" value="2"/>
</dbReference>
<evidence type="ECO:0000256" key="13">
    <source>
        <dbReference type="ARBA" id="ARBA00023198"/>
    </source>
</evidence>
<dbReference type="GO" id="GO:0045087">
    <property type="term" value="P:innate immune response"/>
    <property type="evidence" value="ECO:0007669"/>
    <property type="project" value="UniProtKB-KW"/>
</dbReference>
<evidence type="ECO:0000256" key="4">
    <source>
        <dbReference type="ARBA" id="ARBA00022614"/>
    </source>
</evidence>
<proteinExistence type="inferred from homology"/>
<dbReference type="GO" id="GO:0002224">
    <property type="term" value="P:toll-like receptor signaling pathway"/>
    <property type="evidence" value="ECO:0007669"/>
    <property type="project" value="TreeGrafter"/>
</dbReference>
<dbReference type="SMART" id="SM00082">
    <property type="entry name" value="LRRCT"/>
    <property type="match status" value="2"/>
</dbReference>
<evidence type="ECO:0000256" key="7">
    <source>
        <dbReference type="ARBA" id="ARBA00022737"/>
    </source>
</evidence>
<accession>A0A8X8BN18</accession>
<dbReference type="InterPro" id="IPR035897">
    <property type="entry name" value="Toll_tir_struct_dom_sf"/>
</dbReference>
<dbReference type="PROSITE" id="PS51450">
    <property type="entry name" value="LRR"/>
    <property type="match status" value="4"/>
</dbReference>
<dbReference type="SMART" id="SM00255">
    <property type="entry name" value="TIR"/>
    <property type="match status" value="2"/>
</dbReference>
<dbReference type="EMBL" id="JAATIS010005064">
    <property type="protein sequence ID" value="KAG2460302.1"/>
    <property type="molecule type" value="Genomic_DNA"/>
</dbReference>
<gene>
    <name evidence="17" type="primary">Tlr1_2</name>
    <name evidence="17" type="ORF">GTO96_0021184</name>
</gene>
<comment type="similarity">
    <text evidence="2">Belongs to the Toll-like receptor family.</text>
</comment>
<dbReference type="PROSITE" id="PS50104">
    <property type="entry name" value="TIR"/>
    <property type="match status" value="2"/>
</dbReference>
<evidence type="ECO:0000256" key="2">
    <source>
        <dbReference type="ARBA" id="ARBA00009634"/>
    </source>
</evidence>
<dbReference type="SUPFAM" id="SSF52058">
    <property type="entry name" value="L domain-like"/>
    <property type="match status" value="2"/>
</dbReference>
<evidence type="ECO:0000259" key="16">
    <source>
        <dbReference type="PROSITE" id="PS50104"/>
    </source>
</evidence>
<reference evidence="17 18" key="1">
    <citation type="journal article" date="2021" name="Cell">
        <title>Tracing the genetic footprints of vertebrate landing in non-teleost ray-finned fishes.</title>
        <authorList>
            <person name="Bi X."/>
            <person name="Wang K."/>
            <person name="Yang L."/>
            <person name="Pan H."/>
            <person name="Jiang H."/>
            <person name="Wei Q."/>
            <person name="Fang M."/>
            <person name="Yu H."/>
            <person name="Zhu C."/>
            <person name="Cai Y."/>
            <person name="He Y."/>
            <person name="Gan X."/>
            <person name="Zeng H."/>
            <person name="Yu D."/>
            <person name="Zhu Y."/>
            <person name="Jiang H."/>
            <person name="Qiu Q."/>
            <person name="Yang H."/>
            <person name="Zhang Y.E."/>
            <person name="Wang W."/>
            <person name="Zhu M."/>
            <person name="He S."/>
            <person name="Zhang G."/>
        </authorList>
    </citation>
    <scope>NUCLEOTIDE SEQUENCE [LARGE SCALE GENOMIC DNA]</scope>
    <source>
        <strain evidence="17">Bchr_013</strain>
    </source>
</reference>
<evidence type="ECO:0000256" key="12">
    <source>
        <dbReference type="ARBA" id="ARBA00023180"/>
    </source>
</evidence>
<evidence type="ECO:0000256" key="14">
    <source>
        <dbReference type="SAM" id="MobiDB-lite"/>
    </source>
</evidence>
<dbReference type="SMART" id="SM00369">
    <property type="entry name" value="LRR_TYP"/>
    <property type="match status" value="10"/>
</dbReference>
<feature type="non-terminal residue" evidence="17">
    <location>
        <position position="1805"/>
    </location>
</feature>
<dbReference type="Gene3D" id="3.40.50.10140">
    <property type="entry name" value="Toll/interleukin-1 receptor homology (TIR) domain"/>
    <property type="match status" value="2"/>
</dbReference>
<protein>
    <submittedName>
        <fullName evidence="17">TLR1 protein</fullName>
    </submittedName>
</protein>
<feature type="compositionally biased region" description="Basic and acidic residues" evidence="14">
    <location>
        <begin position="910"/>
        <end position="921"/>
    </location>
</feature>
<keyword evidence="7" id="KW-0677">Repeat</keyword>
<dbReference type="Pfam" id="PF00560">
    <property type="entry name" value="LRR_1"/>
    <property type="match status" value="1"/>
</dbReference>
<dbReference type="SUPFAM" id="SSF52047">
    <property type="entry name" value="RNI-like"/>
    <property type="match status" value="2"/>
</dbReference>
<evidence type="ECO:0000256" key="9">
    <source>
        <dbReference type="ARBA" id="ARBA00022989"/>
    </source>
</evidence>
<dbReference type="SUPFAM" id="SSF52200">
    <property type="entry name" value="Toll/Interleukin receptor TIR domain"/>
    <property type="match status" value="2"/>
</dbReference>
<keyword evidence="9 15" id="KW-1133">Transmembrane helix</keyword>
<dbReference type="PANTHER" id="PTHR24365">
    <property type="entry name" value="TOLL-LIKE RECEPTOR"/>
    <property type="match status" value="1"/>
</dbReference>
<dbReference type="GO" id="GO:0005886">
    <property type="term" value="C:plasma membrane"/>
    <property type="evidence" value="ECO:0007669"/>
    <property type="project" value="TreeGrafter"/>
</dbReference>
<evidence type="ECO:0000256" key="6">
    <source>
        <dbReference type="ARBA" id="ARBA00022729"/>
    </source>
</evidence>
<evidence type="ECO:0000256" key="15">
    <source>
        <dbReference type="SAM" id="Phobius"/>
    </source>
</evidence>
<comment type="caution">
    <text evidence="17">The sequence shown here is derived from an EMBL/GenBank/DDBJ whole genome shotgun (WGS) entry which is preliminary data.</text>
</comment>
<keyword evidence="10 15" id="KW-0472">Membrane</keyword>
<keyword evidence="4" id="KW-0433">Leucine-rich repeat</keyword>
<dbReference type="FunFam" id="3.40.50.10140:FF:000001">
    <property type="entry name" value="Toll-like receptor 2"/>
    <property type="match status" value="2"/>
</dbReference>
<feature type="region of interest" description="Disordered" evidence="14">
    <location>
        <begin position="897"/>
        <end position="921"/>
    </location>
</feature>
<keyword evidence="12" id="KW-0325">Glycoprotein</keyword>
<evidence type="ECO:0000256" key="5">
    <source>
        <dbReference type="ARBA" id="ARBA00022692"/>
    </source>
</evidence>
<evidence type="ECO:0000256" key="3">
    <source>
        <dbReference type="ARBA" id="ARBA00022588"/>
    </source>
</evidence>
<dbReference type="GO" id="GO:0038023">
    <property type="term" value="F:signaling receptor activity"/>
    <property type="evidence" value="ECO:0007669"/>
    <property type="project" value="TreeGrafter"/>
</dbReference>
<dbReference type="InterPro" id="IPR003591">
    <property type="entry name" value="Leu-rich_rpt_typical-subtyp"/>
</dbReference>